<gene>
    <name evidence="13" type="ORF">M983_2442</name>
</gene>
<proteinExistence type="predicted"/>
<evidence type="ECO:0000256" key="10">
    <source>
        <dbReference type="SAM" id="Phobius"/>
    </source>
</evidence>
<dbReference type="PROSITE" id="PS00211">
    <property type="entry name" value="ABC_TRANSPORTER_1"/>
    <property type="match status" value="1"/>
</dbReference>
<dbReference type="FunFam" id="1.20.1560.10:FF:000109">
    <property type="entry name" value="Alkaline protease secretion ATP-binding protein aprD"/>
    <property type="match status" value="1"/>
</dbReference>
<dbReference type="Gene3D" id="1.20.1560.10">
    <property type="entry name" value="ABC transporter type 1, transmembrane domain"/>
    <property type="match status" value="1"/>
</dbReference>
<dbReference type="PROSITE" id="PS50929">
    <property type="entry name" value="ABC_TM1F"/>
    <property type="match status" value="1"/>
</dbReference>
<dbReference type="InterPro" id="IPR003439">
    <property type="entry name" value="ABC_transporter-like_ATP-bd"/>
</dbReference>
<sequence length="579" mass="64352">MSLKNQNNEIITIIKARKNIFISIGFFTALINILMLVPSIYMLQVYDRVLPSGNEMTLLMLTLIMCALFIFMGGLEYLRSIIVIRMSNKFDLSLNSRIYTAAYQAKLNKTADTNPTLALNDLITIRQFITSHALFAFFDLPWFPIYLIVIALFNPWLGLFAFCSAAILFSLALINEFLVKSSLKNANSFANQAQLIQNHHFEHPQPVEAMGMLNNLRKQWQNSHFKYLQAQTEASDKAASINAITKVTRMALQSLMLGLGGWLAIDNTISPGMMIAGSILLGRTLAPIEQVINVWKNWDSSKVAYKRLVELLKNHPIQEKKISLPMPEGQLLVDIYQAEYPQSNHTLLSNIQFSLNPGDVLGIIGPSASGKSSLAKFIVGIWPVKKGIVRLDNADIFQWNKDEVGSSIGYLPQEIALFPGSIAENIARFSDIDPEKIIQAAKMANVHEMILRFPHGYETIIGVHGEGLSGGQKQRIALARALYGDPTLIVLDEPNSNLDDLGIKALLNAIQILKQNKKTVILITHQKQLLSVTNKLLVLVDGNKKLFGSTTEVIAELNNHSNTNNTTIPSTTPITQSNS</sequence>
<keyword evidence="6" id="KW-0067">ATP-binding</keyword>
<comment type="caution">
    <text evidence="13">The sequence shown here is derived from an EMBL/GenBank/DDBJ whole genome shotgun (WGS) entry which is preliminary data.</text>
</comment>
<evidence type="ECO:0000256" key="8">
    <source>
        <dbReference type="ARBA" id="ARBA00023136"/>
    </source>
</evidence>
<keyword evidence="4 10" id="KW-0812">Transmembrane</keyword>
<dbReference type="PANTHER" id="PTHR24221:SF248">
    <property type="entry name" value="ABC TRANSPORTER TRANSMEMBRANE REGION"/>
    <property type="match status" value="1"/>
</dbReference>
<dbReference type="GO" id="GO:0005524">
    <property type="term" value="F:ATP binding"/>
    <property type="evidence" value="ECO:0007669"/>
    <property type="project" value="UniProtKB-KW"/>
</dbReference>
<keyword evidence="3" id="KW-1003">Cell membrane</keyword>
<dbReference type="EC" id="3.6.1.15" evidence="13"/>
<dbReference type="GO" id="GO:0005886">
    <property type="term" value="C:plasma membrane"/>
    <property type="evidence" value="ECO:0007669"/>
    <property type="project" value="UniProtKB-SubCell"/>
</dbReference>
<dbReference type="AlphaFoldDB" id="A0A198FKL3"/>
<dbReference type="InterPro" id="IPR017871">
    <property type="entry name" value="ABC_transporter-like_CS"/>
</dbReference>
<evidence type="ECO:0000313" key="13">
    <source>
        <dbReference type="EMBL" id="OAT24984.1"/>
    </source>
</evidence>
<dbReference type="Proteomes" id="UP000094023">
    <property type="component" value="Unassembled WGS sequence"/>
</dbReference>
<evidence type="ECO:0000259" key="12">
    <source>
        <dbReference type="PROSITE" id="PS50929"/>
    </source>
</evidence>
<name>A0A198FKL3_9GAMM</name>
<dbReference type="GO" id="GO:0034040">
    <property type="term" value="F:ATPase-coupled lipid transmembrane transporter activity"/>
    <property type="evidence" value="ECO:0007669"/>
    <property type="project" value="TreeGrafter"/>
</dbReference>
<dbReference type="Pfam" id="PF00005">
    <property type="entry name" value="ABC_tran"/>
    <property type="match status" value="1"/>
</dbReference>
<dbReference type="FunFam" id="3.40.50.300:FF:001444">
    <property type="entry name" value="ABC transporter ATP-binding protein"/>
    <property type="match status" value="1"/>
</dbReference>
<dbReference type="InterPro" id="IPR036640">
    <property type="entry name" value="ABC1_TM_sf"/>
</dbReference>
<comment type="subcellular location">
    <subcellularLocation>
        <location evidence="1">Cell membrane</location>
        <topology evidence="1">Multi-pass membrane protein</topology>
    </subcellularLocation>
</comment>
<dbReference type="SMART" id="SM00382">
    <property type="entry name" value="AAA"/>
    <property type="match status" value="1"/>
</dbReference>
<dbReference type="EMBL" id="LXEN01000117">
    <property type="protein sequence ID" value="OAT24984.1"/>
    <property type="molecule type" value="Genomic_DNA"/>
</dbReference>
<evidence type="ECO:0000256" key="9">
    <source>
        <dbReference type="SAM" id="MobiDB-lite"/>
    </source>
</evidence>
<dbReference type="EC" id="3.6.1.3" evidence="13"/>
<keyword evidence="13" id="KW-0378">Hydrolase</keyword>
<evidence type="ECO:0000256" key="2">
    <source>
        <dbReference type="ARBA" id="ARBA00022448"/>
    </source>
</evidence>
<evidence type="ECO:0000313" key="14">
    <source>
        <dbReference type="Proteomes" id="UP000094023"/>
    </source>
</evidence>
<dbReference type="PROSITE" id="PS50893">
    <property type="entry name" value="ABC_TRANSPORTER_2"/>
    <property type="match status" value="1"/>
</dbReference>
<dbReference type="GO" id="GO:0140359">
    <property type="term" value="F:ABC-type transporter activity"/>
    <property type="evidence" value="ECO:0007669"/>
    <property type="project" value="InterPro"/>
</dbReference>
<protein>
    <submittedName>
        <fullName evidence="13">Type I secretion system ATPase</fullName>
        <ecNumber evidence="13">3.6.1.15</ecNumber>
        <ecNumber evidence="13">3.6.1.3</ecNumber>
    </submittedName>
</protein>
<evidence type="ECO:0000256" key="6">
    <source>
        <dbReference type="ARBA" id="ARBA00022840"/>
    </source>
</evidence>
<feature type="domain" description="ABC transmembrane type-1" evidence="12">
    <location>
        <begin position="24"/>
        <end position="300"/>
    </location>
</feature>
<dbReference type="InterPro" id="IPR011527">
    <property type="entry name" value="ABC1_TM_dom"/>
</dbReference>
<keyword evidence="2" id="KW-0813">Transport</keyword>
<dbReference type="RefSeq" id="WP_066751279.1">
    <property type="nucleotide sequence ID" value="NZ_LXEN01000117.1"/>
</dbReference>
<dbReference type="NCBIfam" id="TIGR01842">
    <property type="entry name" value="type_I_sec_PrtD"/>
    <property type="match status" value="1"/>
</dbReference>
<feature type="transmembrane region" description="Helical" evidence="10">
    <location>
        <begin position="133"/>
        <end position="153"/>
    </location>
</feature>
<feature type="domain" description="ABC transporter" evidence="11">
    <location>
        <begin position="330"/>
        <end position="566"/>
    </location>
</feature>
<feature type="transmembrane region" description="Helical" evidence="10">
    <location>
        <begin position="20"/>
        <end position="44"/>
    </location>
</feature>
<dbReference type="GO" id="GO:0030256">
    <property type="term" value="C:type I protein secretion system complex"/>
    <property type="evidence" value="ECO:0007669"/>
    <property type="project" value="InterPro"/>
</dbReference>
<organism evidence="13 14">
    <name type="scientific">Proteus myxofaciens ATCC 19692</name>
    <dbReference type="NCBI Taxonomy" id="1354337"/>
    <lineage>
        <taxon>Bacteria</taxon>
        <taxon>Pseudomonadati</taxon>
        <taxon>Pseudomonadota</taxon>
        <taxon>Gammaproteobacteria</taxon>
        <taxon>Enterobacterales</taxon>
        <taxon>Morganellaceae</taxon>
        <taxon>Proteus</taxon>
    </lineage>
</organism>
<keyword evidence="8 10" id="KW-0472">Membrane</keyword>
<keyword evidence="14" id="KW-1185">Reference proteome</keyword>
<evidence type="ECO:0000256" key="7">
    <source>
        <dbReference type="ARBA" id="ARBA00022989"/>
    </source>
</evidence>
<dbReference type="InterPro" id="IPR047957">
    <property type="entry name" value="ABC_AprD-like_6TM"/>
</dbReference>
<dbReference type="PATRIC" id="fig|1354337.4.peg.2509"/>
<feature type="transmembrane region" description="Helical" evidence="10">
    <location>
        <begin position="56"/>
        <end position="78"/>
    </location>
</feature>
<reference evidence="13 14" key="1">
    <citation type="submission" date="2016-04" db="EMBL/GenBank/DDBJ databases">
        <title>ATOL: Assembling a taxonomically balanced genome-scale reconstruction of the evolutionary history of the Enterobacteriaceae.</title>
        <authorList>
            <person name="Plunkett G.III."/>
            <person name="Neeno-Eckwall E.C."/>
            <person name="Glasner J.D."/>
            <person name="Perna N.T."/>
        </authorList>
    </citation>
    <scope>NUCLEOTIDE SEQUENCE [LARGE SCALE GENOMIC DNA]</scope>
    <source>
        <strain evidence="13 14">ATCC 19692</strain>
    </source>
</reference>
<dbReference type="CDD" id="cd18586">
    <property type="entry name" value="ABC_6TM_PrtD_like"/>
    <property type="match status" value="1"/>
</dbReference>
<keyword evidence="7 10" id="KW-1133">Transmembrane helix</keyword>
<accession>A0A198FKL3</accession>
<dbReference type="InterPro" id="IPR027417">
    <property type="entry name" value="P-loop_NTPase"/>
</dbReference>
<feature type="transmembrane region" description="Helical" evidence="10">
    <location>
        <begin position="159"/>
        <end position="179"/>
    </location>
</feature>
<dbReference type="SUPFAM" id="SSF52540">
    <property type="entry name" value="P-loop containing nucleoside triphosphate hydrolases"/>
    <property type="match status" value="1"/>
</dbReference>
<dbReference type="Pfam" id="PF00664">
    <property type="entry name" value="ABC_membrane"/>
    <property type="match status" value="1"/>
</dbReference>
<dbReference type="PANTHER" id="PTHR24221">
    <property type="entry name" value="ATP-BINDING CASSETTE SUB-FAMILY B"/>
    <property type="match status" value="1"/>
</dbReference>
<evidence type="ECO:0000259" key="11">
    <source>
        <dbReference type="PROSITE" id="PS50893"/>
    </source>
</evidence>
<dbReference type="OrthoDB" id="9787557at2"/>
<keyword evidence="5" id="KW-0547">Nucleotide-binding</keyword>
<evidence type="ECO:0000256" key="5">
    <source>
        <dbReference type="ARBA" id="ARBA00022741"/>
    </source>
</evidence>
<evidence type="ECO:0000256" key="4">
    <source>
        <dbReference type="ARBA" id="ARBA00022692"/>
    </source>
</evidence>
<dbReference type="STRING" id="1354337.M983_2442"/>
<dbReference type="InterPro" id="IPR003593">
    <property type="entry name" value="AAA+_ATPase"/>
</dbReference>
<dbReference type="SUPFAM" id="SSF90123">
    <property type="entry name" value="ABC transporter transmembrane region"/>
    <property type="match status" value="1"/>
</dbReference>
<feature type="region of interest" description="Disordered" evidence="9">
    <location>
        <begin position="560"/>
        <end position="579"/>
    </location>
</feature>
<evidence type="ECO:0000256" key="1">
    <source>
        <dbReference type="ARBA" id="ARBA00004651"/>
    </source>
</evidence>
<dbReference type="GO" id="GO:0016887">
    <property type="term" value="F:ATP hydrolysis activity"/>
    <property type="evidence" value="ECO:0007669"/>
    <property type="project" value="InterPro"/>
</dbReference>
<dbReference type="Gene3D" id="3.40.50.300">
    <property type="entry name" value="P-loop containing nucleotide triphosphate hydrolases"/>
    <property type="match status" value="1"/>
</dbReference>
<dbReference type="InterPro" id="IPR010128">
    <property type="entry name" value="ATPase_T1SS_PrtD-like"/>
</dbReference>
<dbReference type="GO" id="GO:0030253">
    <property type="term" value="P:protein secretion by the type I secretion system"/>
    <property type="evidence" value="ECO:0007669"/>
    <property type="project" value="InterPro"/>
</dbReference>
<evidence type="ECO:0000256" key="3">
    <source>
        <dbReference type="ARBA" id="ARBA00022475"/>
    </source>
</evidence>
<dbReference type="InterPro" id="IPR039421">
    <property type="entry name" value="Type_1_exporter"/>
</dbReference>